<dbReference type="OrthoDB" id="2973330at2"/>
<feature type="transmembrane region" description="Helical" evidence="1">
    <location>
        <begin position="73"/>
        <end position="92"/>
    </location>
</feature>
<evidence type="ECO:0000313" key="2">
    <source>
        <dbReference type="EMBL" id="OHW62028.1"/>
    </source>
</evidence>
<dbReference type="EMBL" id="MKIE01000005">
    <property type="protein sequence ID" value="OHW62028.1"/>
    <property type="molecule type" value="Genomic_DNA"/>
</dbReference>
<dbReference type="STRING" id="39480.EUAN_14760"/>
<reference evidence="2 3" key="1">
    <citation type="submission" date="2016-09" db="EMBL/GenBank/DDBJ databases">
        <title>Genome sequence of Eubacterium angustum.</title>
        <authorList>
            <person name="Poehlein A."/>
            <person name="Daniel R."/>
        </authorList>
    </citation>
    <scope>NUCLEOTIDE SEQUENCE [LARGE SCALE GENOMIC DNA]</scope>
    <source>
        <strain evidence="2 3">DSM 1989</strain>
    </source>
</reference>
<feature type="transmembrane region" description="Helical" evidence="1">
    <location>
        <begin position="104"/>
        <end position="124"/>
    </location>
</feature>
<dbReference type="Proteomes" id="UP000180254">
    <property type="component" value="Unassembled WGS sequence"/>
</dbReference>
<gene>
    <name evidence="2" type="ORF">EUAN_14760</name>
</gene>
<feature type="transmembrane region" description="Helical" evidence="1">
    <location>
        <begin position="7"/>
        <end position="24"/>
    </location>
</feature>
<accession>A0A1S1V605</accession>
<keyword evidence="1" id="KW-1133">Transmembrane helix</keyword>
<sequence>MRTWTRYILYTLVICTMAFSRQYFTVLAGMTFIGLWNLGAMIINVILGVLLGIEDFISELKKKSPWKVNIPKLVSVGLPSLIIGFSPFIFFGKSTFIGISTSAIFANSGVFQLILGYVVVTSFYKADKQESRV</sequence>
<protein>
    <submittedName>
        <fullName evidence="2">Uncharacterized protein</fullName>
    </submittedName>
</protein>
<comment type="caution">
    <text evidence="2">The sequence shown here is derived from an EMBL/GenBank/DDBJ whole genome shotgun (WGS) entry which is preliminary data.</text>
</comment>
<evidence type="ECO:0000313" key="3">
    <source>
        <dbReference type="Proteomes" id="UP000180254"/>
    </source>
</evidence>
<organism evidence="2 3">
    <name type="scientific">Andreesenia angusta</name>
    <dbReference type="NCBI Taxonomy" id="39480"/>
    <lineage>
        <taxon>Bacteria</taxon>
        <taxon>Bacillati</taxon>
        <taxon>Bacillota</taxon>
        <taxon>Tissierellia</taxon>
        <taxon>Tissierellales</taxon>
        <taxon>Gottschalkiaceae</taxon>
        <taxon>Andreesenia</taxon>
    </lineage>
</organism>
<feature type="transmembrane region" description="Helical" evidence="1">
    <location>
        <begin position="30"/>
        <end position="53"/>
    </location>
</feature>
<evidence type="ECO:0000256" key="1">
    <source>
        <dbReference type="SAM" id="Phobius"/>
    </source>
</evidence>
<keyword evidence="1" id="KW-0472">Membrane</keyword>
<proteinExistence type="predicted"/>
<keyword evidence="3" id="KW-1185">Reference proteome</keyword>
<dbReference type="AlphaFoldDB" id="A0A1S1V605"/>
<keyword evidence="1" id="KW-0812">Transmembrane</keyword>
<dbReference type="RefSeq" id="WP_071063213.1">
    <property type="nucleotide sequence ID" value="NZ_MKIE01000005.1"/>
</dbReference>
<name>A0A1S1V605_9FIRM</name>